<feature type="domain" description="RNase III" evidence="1">
    <location>
        <begin position="67"/>
        <end position="178"/>
    </location>
</feature>
<dbReference type="InterPro" id="IPR036389">
    <property type="entry name" value="RNase_III_sf"/>
</dbReference>
<dbReference type="InterPro" id="IPR000999">
    <property type="entry name" value="RNase_III_dom"/>
</dbReference>
<organism evidence="2 3">
    <name type="scientific">Brassica napus</name>
    <name type="common">Rape</name>
    <dbReference type="NCBI Taxonomy" id="3708"/>
    <lineage>
        <taxon>Eukaryota</taxon>
        <taxon>Viridiplantae</taxon>
        <taxon>Streptophyta</taxon>
        <taxon>Embryophyta</taxon>
        <taxon>Tracheophyta</taxon>
        <taxon>Spermatophyta</taxon>
        <taxon>Magnoliopsida</taxon>
        <taxon>eudicotyledons</taxon>
        <taxon>Gunneridae</taxon>
        <taxon>Pentapetalae</taxon>
        <taxon>rosids</taxon>
        <taxon>malvids</taxon>
        <taxon>Brassicales</taxon>
        <taxon>Brassicaceae</taxon>
        <taxon>Brassiceae</taxon>
        <taxon>Brassica</taxon>
    </lineage>
</organism>
<proteinExistence type="predicted"/>
<evidence type="ECO:0000313" key="2">
    <source>
        <dbReference type="EMBL" id="KAH0868372.1"/>
    </source>
</evidence>
<sequence>MQRAVFYGGWLAQQQVKRIESSPSTFATDLATLQTQIGMIWLEESYGNEVVISVFFEVDSFFSCVINLLRRDMTHASFSQEHNKALTIFGTHLIETSVSLKSLAKDIDISSKVLTRLIAEVSNVNSSCALDGHRLGLERVIRVSSKTDASNSAILCAAFRAIFGAVATDSGMVDERRPRFS</sequence>
<dbReference type="Proteomes" id="UP000824890">
    <property type="component" value="Unassembled WGS sequence"/>
</dbReference>
<dbReference type="Pfam" id="PF14622">
    <property type="entry name" value="Ribonucleas_3_3"/>
    <property type="match status" value="1"/>
</dbReference>
<dbReference type="Gene3D" id="1.10.1520.10">
    <property type="entry name" value="Ribonuclease III domain"/>
    <property type="match status" value="1"/>
</dbReference>
<evidence type="ECO:0000313" key="3">
    <source>
        <dbReference type="Proteomes" id="UP000824890"/>
    </source>
</evidence>
<comment type="caution">
    <text evidence="2">The sequence shown here is derived from an EMBL/GenBank/DDBJ whole genome shotgun (WGS) entry which is preliminary data.</text>
</comment>
<name>A0ABQ7YJS6_BRANA</name>
<dbReference type="EMBL" id="JAGKQM010000017">
    <property type="protein sequence ID" value="KAH0868372.1"/>
    <property type="molecule type" value="Genomic_DNA"/>
</dbReference>
<protein>
    <recommendedName>
        <fullName evidence="1">RNase III domain-containing protein</fullName>
    </recommendedName>
</protein>
<reference evidence="2 3" key="1">
    <citation type="submission" date="2021-05" db="EMBL/GenBank/DDBJ databases">
        <title>Genome Assembly of Synthetic Allotetraploid Brassica napus Reveals Homoeologous Exchanges between Subgenomes.</title>
        <authorList>
            <person name="Davis J.T."/>
        </authorList>
    </citation>
    <scope>NUCLEOTIDE SEQUENCE [LARGE SCALE GENOMIC DNA]</scope>
    <source>
        <strain evidence="3">cv. Da-Ae</strain>
        <tissue evidence="2">Seedling</tissue>
    </source>
</reference>
<dbReference type="SUPFAM" id="SSF69065">
    <property type="entry name" value="RNase III domain-like"/>
    <property type="match status" value="1"/>
</dbReference>
<evidence type="ECO:0000259" key="1">
    <source>
        <dbReference type="SMART" id="SM00535"/>
    </source>
</evidence>
<keyword evidence="3" id="KW-1185">Reference proteome</keyword>
<gene>
    <name evidence="2" type="ORF">HID58_075394</name>
</gene>
<dbReference type="SMART" id="SM00535">
    <property type="entry name" value="RIBOc"/>
    <property type="match status" value="1"/>
</dbReference>
<accession>A0ABQ7YJS6</accession>